<evidence type="ECO:0000313" key="2">
    <source>
        <dbReference type="Proteomes" id="UP000245995"/>
    </source>
</evidence>
<dbReference type="RefSeq" id="WP_109740061.1">
    <property type="nucleotide sequence ID" value="NZ_CABVLR010000002.1"/>
</dbReference>
<protein>
    <submittedName>
        <fullName evidence="1">Uncharacterized protein</fullName>
    </submittedName>
</protein>
<name>A0AAW9LZC0_CITAM</name>
<dbReference type="Proteomes" id="UP000245995">
    <property type="component" value="Chromosome CITRO92"/>
</dbReference>
<reference evidence="1 2" key="1">
    <citation type="submission" date="2016-04" db="EMBL/GenBank/DDBJ databases">
        <authorList>
            <person name="Regsiter A."/>
            <person name="William W."/>
        </authorList>
    </citation>
    <scope>NUCLEOTIDE SEQUENCE [LARGE SCALE GENOMIC DNA]</scope>
    <source>
        <strain evidence="1 2">92</strain>
    </source>
</reference>
<gene>
    <name evidence="1" type="ORF">CITRO92_2919</name>
</gene>
<evidence type="ECO:0000313" key="1">
    <source>
        <dbReference type="EMBL" id="SAZ71855.1"/>
    </source>
</evidence>
<dbReference type="EMBL" id="LT556085">
    <property type="protein sequence ID" value="SAZ71855.1"/>
    <property type="molecule type" value="Genomic_DNA"/>
</dbReference>
<accession>A0AAW9LZC0</accession>
<organism evidence="1 2">
    <name type="scientific">Citrobacter amalonaticus</name>
    <dbReference type="NCBI Taxonomy" id="35703"/>
    <lineage>
        <taxon>Bacteria</taxon>
        <taxon>Pseudomonadati</taxon>
        <taxon>Pseudomonadota</taxon>
        <taxon>Gammaproteobacteria</taxon>
        <taxon>Enterobacterales</taxon>
        <taxon>Enterobacteriaceae</taxon>
        <taxon>Citrobacter</taxon>
    </lineage>
</organism>
<dbReference type="AlphaFoldDB" id="A0AAW9LZC0"/>
<proteinExistence type="predicted"/>
<sequence length="245" mass="28042">MSNQKLLSELLLKFPFIRVKDVTDFMDTILLIIPMNKIVPLAASEYITKRQISLLVKKIEEQLNAKVLVSYSPFSDKENIEVALEALARSNFKKGKVSALNLSFSDSQHALLYTFCKNLTSSERDKWESLVSGMLKNFNIKITSFLYEVKNNPEPTMMMLLRAAKKCQPFDLQGLFNELDNGDYHIESLDWLNGKLDNLRKKGFLLRSHDGTYRMTLAGLEIVPVSKSSQSSDIERVLYLARKHL</sequence>